<organism evidence="3 4">
    <name type="scientific">Pseudokineococcus marinus</name>
    <dbReference type="NCBI Taxonomy" id="351215"/>
    <lineage>
        <taxon>Bacteria</taxon>
        <taxon>Bacillati</taxon>
        <taxon>Actinomycetota</taxon>
        <taxon>Actinomycetes</taxon>
        <taxon>Kineosporiales</taxon>
        <taxon>Kineosporiaceae</taxon>
        <taxon>Pseudokineococcus</taxon>
    </lineage>
</organism>
<dbReference type="EMBL" id="JABEMA010000076">
    <property type="protein sequence ID" value="NNH22868.1"/>
    <property type="molecule type" value="Genomic_DNA"/>
</dbReference>
<dbReference type="RefSeq" id="WP_171202699.1">
    <property type="nucleotide sequence ID" value="NZ_BAAANP010000015.1"/>
</dbReference>
<evidence type="ECO:0000256" key="1">
    <source>
        <dbReference type="SAM" id="MobiDB-lite"/>
    </source>
</evidence>
<dbReference type="Proteomes" id="UP000555552">
    <property type="component" value="Unassembled WGS sequence"/>
</dbReference>
<dbReference type="AlphaFoldDB" id="A0A849BZG0"/>
<name>A0A849BZG0_9ACTN</name>
<comment type="caution">
    <text evidence="3">The sequence shown here is derived from an EMBL/GenBank/DDBJ whole genome shotgun (WGS) entry which is preliminary data.</text>
</comment>
<sequence>MSATARTADRAPGSHSSVPRWAWVVMVLLLLVAVVAVTVAVFAPRGQQSLGAAPEEGAPPAAPVAPTPSASPSPSPGQTEAPEQASGCLGGPAELDAAVLAAQEQAPLTAEGAASFAATVFRWATGSPAAPFQADTAEQVLSSDATDAAQAISGTQDAAGTTSSTSFADGRYYVESYDGTSAIVSVLGTGSGTVNGAAVAEAQVWGSLRLEAVNGTWRLQDVTDGRSVEDLERIGTPYVGGC</sequence>
<proteinExistence type="predicted"/>
<feature type="transmembrane region" description="Helical" evidence="2">
    <location>
        <begin position="20"/>
        <end position="43"/>
    </location>
</feature>
<keyword evidence="2" id="KW-0812">Transmembrane</keyword>
<protein>
    <submittedName>
        <fullName evidence="3">Uncharacterized protein</fullName>
    </submittedName>
</protein>
<evidence type="ECO:0000256" key="2">
    <source>
        <dbReference type="SAM" id="Phobius"/>
    </source>
</evidence>
<keyword evidence="2" id="KW-1133">Transmembrane helix</keyword>
<feature type="region of interest" description="Disordered" evidence="1">
    <location>
        <begin position="51"/>
        <end position="89"/>
    </location>
</feature>
<keyword evidence="4" id="KW-1185">Reference proteome</keyword>
<evidence type="ECO:0000313" key="3">
    <source>
        <dbReference type="EMBL" id="NNH22868.1"/>
    </source>
</evidence>
<evidence type="ECO:0000313" key="4">
    <source>
        <dbReference type="Proteomes" id="UP000555552"/>
    </source>
</evidence>
<keyword evidence="2" id="KW-0472">Membrane</keyword>
<reference evidence="3 4" key="1">
    <citation type="submission" date="2020-05" db="EMBL/GenBank/DDBJ databases">
        <title>MicrobeNet Type strains.</title>
        <authorList>
            <person name="Nicholson A.C."/>
        </authorList>
    </citation>
    <scope>NUCLEOTIDE SEQUENCE [LARGE SCALE GENOMIC DNA]</scope>
    <source>
        <strain evidence="3 4">JCM 14547</strain>
    </source>
</reference>
<accession>A0A849BZG0</accession>
<feature type="compositionally biased region" description="Pro residues" evidence="1">
    <location>
        <begin position="60"/>
        <end position="75"/>
    </location>
</feature>
<gene>
    <name evidence="3" type="ORF">HLB09_07135</name>
</gene>